<evidence type="ECO:0000313" key="1">
    <source>
        <dbReference type="EMBL" id="AEM70385.1"/>
    </source>
</evidence>
<dbReference type="KEGG" id="mrs:Murru_1343"/>
<reference evidence="2" key="1">
    <citation type="submission" date="2011-08" db="EMBL/GenBank/DDBJ databases">
        <title>The complete genome of Muricauda ruestringensis DSM 13258.</title>
        <authorList>
            <person name="Lucas S."/>
            <person name="Han J."/>
            <person name="Lapidus A."/>
            <person name="Bruce D."/>
            <person name="Goodwin L."/>
            <person name="Pitluck S."/>
            <person name="Peters L."/>
            <person name="Kyrpides N."/>
            <person name="Mavromatis K."/>
            <person name="Ivanova N."/>
            <person name="Ovchinnikova G."/>
            <person name="Teshima H."/>
            <person name="Detter J.C."/>
            <person name="Tapia R."/>
            <person name="Han C."/>
            <person name="Land M."/>
            <person name="Hauser L."/>
            <person name="Markowitz V."/>
            <person name="Cheng J.-F."/>
            <person name="Hugenholtz P."/>
            <person name="Woyke T."/>
            <person name="Wu D."/>
            <person name="Spring S."/>
            <person name="Schroeder M."/>
            <person name="Brambilla E."/>
            <person name="Klenk H.-P."/>
            <person name="Eisen J.A."/>
        </authorList>
    </citation>
    <scope>NUCLEOTIDE SEQUENCE [LARGE SCALE GENOMIC DNA]</scope>
    <source>
        <strain evidence="2">DSM 13258 / LMG 19739 / B1</strain>
    </source>
</reference>
<evidence type="ECO:0000313" key="2">
    <source>
        <dbReference type="Proteomes" id="UP000008908"/>
    </source>
</evidence>
<dbReference type="AlphaFoldDB" id="G2PPD3"/>
<gene>
    <name evidence="1" type="ordered locus">Murru_1343</name>
</gene>
<name>G2PPD3_ALLRU</name>
<sequence>MDKGIHGQDYNVTLFRFVKVKFDLSYTSRELYNQK</sequence>
<dbReference type="Proteomes" id="UP000008908">
    <property type="component" value="Chromosome"/>
</dbReference>
<reference evidence="1 2" key="2">
    <citation type="journal article" date="2012" name="Stand. Genomic Sci.">
        <title>Complete genome sequence of the facultatively anaerobic, appendaged bacterium Muricauda ruestringensis type strain (B1(T)).</title>
        <authorList>
            <person name="Huntemann M."/>
            <person name="Teshima H."/>
            <person name="Lapidus A."/>
            <person name="Nolan M."/>
            <person name="Lucas S."/>
            <person name="Hammon N."/>
            <person name="Deshpande S."/>
            <person name="Cheng J.F."/>
            <person name="Tapia R."/>
            <person name="Goodwin L.A."/>
            <person name="Pitluck S."/>
            <person name="Liolios K."/>
            <person name="Pagani I."/>
            <person name="Ivanova N."/>
            <person name="Mavromatis K."/>
            <person name="Mikhailova N."/>
            <person name="Pati A."/>
            <person name="Chen A."/>
            <person name="Palaniappan K."/>
            <person name="Land M."/>
            <person name="Hauser L."/>
            <person name="Pan C."/>
            <person name="Brambilla E.M."/>
            <person name="Rohde M."/>
            <person name="Spring S."/>
            <person name="Goker M."/>
            <person name="Detter J.C."/>
            <person name="Bristow J."/>
            <person name="Eisen J.A."/>
            <person name="Markowitz V."/>
            <person name="Hugenholtz P."/>
            <person name="Kyrpides N.C."/>
            <person name="Klenk H.P."/>
            <person name="Woyke T."/>
        </authorList>
    </citation>
    <scope>NUCLEOTIDE SEQUENCE [LARGE SCALE GENOMIC DNA]</scope>
    <source>
        <strain evidence="2">DSM 13258 / LMG 19739 / B1</strain>
    </source>
</reference>
<accession>G2PPD3</accession>
<protein>
    <submittedName>
        <fullName evidence="1">Uncharacterized protein</fullName>
    </submittedName>
</protein>
<organism evidence="1 2">
    <name type="scientific">Allomuricauda ruestringensis (strain DSM 13258 / CIP 107369 / LMG 19739 / B1)</name>
    <name type="common">Muricauda ruestringensis</name>
    <dbReference type="NCBI Taxonomy" id="886377"/>
    <lineage>
        <taxon>Bacteria</taxon>
        <taxon>Pseudomonadati</taxon>
        <taxon>Bacteroidota</taxon>
        <taxon>Flavobacteriia</taxon>
        <taxon>Flavobacteriales</taxon>
        <taxon>Flavobacteriaceae</taxon>
        <taxon>Flagellimonas</taxon>
    </lineage>
</organism>
<dbReference type="STRING" id="886377.Murru_1343"/>
<keyword evidence="2" id="KW-1185">Reference proteome</keyword>
<proteinExistence type="predicted"/>
<dbReference type="EMBL" id="CP002999">
    <property type="protein sequence ID" value="AEM70385.1"/>
    <property type="molecule type" value="Genomic_DNA"/>
</dbReference>
<dbReference type="HOGENOM" id="CLU_3365934_0_0_10"/>